<evidence type="ECO:0000256" key="1">
    <source>
        <dbReference type="SAM" id="Phobius"/>
    </source>
</evidence>
<dbReference type="Proteomes" id="UP000250266">
    <property type="component" value="Unassembled WGS sequence"/>
</dbReference>
<name>A0A8E2JJS0_9PEZI</name>
<evidence type="ECO:0000313" key="3">
    <source>
        <dbReference type="Proteomes" id="UP000250266"/>
    </source>
</evidence>
<feature type="transmembrane region" description="Helical" evidence="1">
    <location>
        <begin position="74"/>
        <end position="95"/>
    </location>
</feature>
<evidence type="ECO:0000313" key="2">
    <source>
        <dbReference type="EMBL" id="OCK85023.1"/>
    </source>
</evidence>
<proteinExistence type="predicted"/>
<feature type="transmembrane region" description="Helical" evidence="1">
    <location>
        <begin position="7"/>
        <end position="26"/>
    </location>
</feature>
<dbReference type="AlphaFoldDB" id="A0A8E2JJS0"/>
<keyword evidence="1" id="KW-0472">Membrane</keyword>
<organism evidence="2 3">
    <name type="scientific">Lepidopterella palustris CBS 459.81</name>
    <dbReference type="NCBI Taxonomy" id="1314670"/>
    <lineage>
        <taxon>Eukaryota</taxon>
        <taxon>Fungi</taxon>
        <taxon>Dikarya</taxon>
        <taxon>Ascomycota</taxon>
        <taxon>Pezizomycotina</taxon>
        <taxon>Dothideomycetes</taxon>
        <taxon>Pleosporomycetidae</taxon>
        <taxon>Mytilinidiales</taxon>
        <taxon>Argynnaceae</taxon>
        <taxon>Lepidopterella</taxon>
    </lineage>
</organism>
<sequence length="285" mass="32914">MHSLEKAAILWLPSVAFFTTVLYRMLALYPQSELDRAYWKFPESPTLSLWIPILLLQIYTLLRCGKQLLEIKVAIFWWLLLTTLAIRCLTLLSALCSNEGYAGNTQMLLMFSTSPMKPLFFSIMCDGLLWDWIYLGRDQGYSYDEASRSVINVHGSVLHRFKPDEDLVYFSWRDLTVRLGYIHVIDNFIHVIWLRYFYENGPYTAHINNSELFTMLLVIQVSVYSYARRHTRIKLHCNVEAGGAKDEKGEVRCCPEGKRDPGNNCGAMTTELLKSLYSTADVHLS</sequence>
<keyword evidence="3" id="KW-1185">Reference proteome</keyword>
<dbReference type="OrthoDB" id="3685345at2759"/>
<feature type="transmembrane region" description="Helical" evidence="1">
    <location>
        <begin position="46"/>
        <end position="62"/>
    </location>
</feature>
<keyword evidence="1" id="KW-0812">Transmembrane</keyword>
<accession>A0A8E2JJS0</accession>
<gene>
    <name evidence="2" type="ORF">K432DRAFT_439565</name>
</gene>
<keyword evidence="1" id="KW-1133">Transmembrane helix</keyword>
<protein>
    <submittedName>
        <fullName evidence="2">Uncharacterized protein</fullName>
    </submittedName>
</protein>
<dbReference type="EMBL" id="KV744825">
    <property type="protein sequence ID" value="OCK85023.1"/>
    <property type="molecule type" value="Genomic_DNA"/>
</dbReference>
<reference evidence="2 3" key="1">
    <citation type="journal article" date="2016" name="Nat. Commun.">
        <title>Ectomycorrhizal ecology is imprinted in the genome of the dominant symbiotic fungus Cenococcum geophilum.</title>
        <authorList>
            <consortium name="DOE Joint Genome Institute"/>
            <person name="Peter M."/>
            <person name="Kohler A."/>
            <person name="Ohm R.A."/>
            <person name="Kuo A."/>
            <person name="Krutzmann J."/>
            <person name="Morin E."/>
            <person name="Arend M."/>
            <person name="Barry K.W."/>
            <person name="Binder M."/>
            <person name="Choi C."/>
            <person name="Clum A."/>
            <person name="Copeland A."/>
            <person name="Grisel N."/>
            <person name="Haridas S."/>
            <person name="Kipfer T."/>
            <person name="LaButti K."/>
            <person name="Lindquist E."/>
            <person name="Lipzen A."/>
            <person name="Maire R."/>
            <person name="Meier B."/>
            <person name="Mihaltcheva S."/>
            <person name="Molinier V."/>
            <person name="Murat C."/>
            <person name="Poggeler S."/>
            <person name="Quandt C.A."/>
            <person name="Sperisen C."/>
            <person name="Tritt A."/>
            <person name="Tisserant E."/>
            <person name="Crous P.W."/>
            <person name="Henrissat B."/>
            <person name="Nehls U."/>
            <person name="Egli S."/>
            <person name="Spatafora J.W."/>
            <person name="Grigoriev I.V."/>
            <person name="Martin F.M."/>
        </authorList>
    </citation>
    <scope>NUCLEOTIDE SEQUENCE [LARGE SCALE GENOMIC DNA]</scope>
    <source>
        <strain evidence="2 3">CBS 459.81</strain>
    </source>
</reference>